<dbReference type="NCBIfam" id="TIGR01188">
    <property type="entry name" value="drrA"/>
    <property type="match status" value="1"/>
</dbReference>
<evidence type="ECO:0000256" key="6">
    <source>
        <dbReference type="ARBA" id="ARBA00022967"/>
    </source>
</evidence>
<keyword evidence="4" id="KW-0547">Nucleotide-binding</keyword>
<protein>
    <submittedName>
        <fullName evidence="11">ABC transporter ATP-binding protein</fullName>
    </submittedName>
</protein>
<evidence type="ECO:0000256" key="7">
    <source>
        <dbReference type="ARBA" id="ARBA00023136"/>
    </source>
</evidence>
<keyword evidence="5 11" id="KW-0067">ATP-binding</keyword>
<evidence type="ECO:0000313" key="12">
    <source>
        <dbReference type="Proteomes" id="UP000005038"/>
    </source>
</evidence>
<comment type="subcellular location">
    <subcellularLocation>
        <location evidence="1">Cell membrane</location>
        <topology evidence="1">Peripheral membrane protein</topology>
        <orientation evidence="1">Cytoplasmic side</orientation>
    </subcellularLocation>
</comment>
<dbReference type="GO" id="GO:1900753">
    <property type="term" value="P:doxorubicin transport"/>
    <property type="evidence" value="ECO:0007669"/>
    <property type="project" value="InterPro"/>
</dbReference>
<dbReference type="InterPro" id="IPR003593">
    <property type="entry name" value="AAA+_ATPase"/>
</dbReference>
<keyword evidence="6" id="KW-1278">Translocase</keyword>
<evidence type="ECO:0000256" key="8">
    <source>
        <dbReference type="ARBA" id="ARBA00023251"/>
    </source>
</evidence>
<accession>H5TJK6</accession>
<dbReference type="GO" id="GO:0016887">
    <property type="term" value="F:ATP hydrolysis activity"/>
    <property type="evidence" value="ECO:0007669"/>
    <property type="project" value="InterPro"/>
</dbReference>
<dbReference type="PANTHER" id="PTHR42711:SF19">
    <property type="entry name" value="DOXORUBICIN RESISTANCE ATP-BINDING PROTEIN DRRA"/>
    <property type="match status" value="1"/>
</dbReference>
<dbReference type="InterPro" id="IPR017871">
    <property type="entry name" value="ABC_transporter-like_CS"/>
</dbReference>
<evidence type="ECO:0000259" key="10">
    <source>
        <dbReference type="PROSITE" id="PS50893"/>
    </source>
</evidence>
<evidence type="ECO:0000256" key="2">
    <source>
        <dbReference type="ARBA" id="ARBA00022448"/>
    </source>
</evidence>
<keyword evidence="8" id="KW-0046">Antibiotic resistance</keyword>
<sequence length="349" mass="37434">MTDPIDTPTTNALELRGVRKVFTSGLGRRRRIVTAVDRLDLTIPAGTVHALLGPNGAGKTTTVRMVATLLRPDAGTVTVDGIDALREPDRAREIIGVSGQYAAVDGTLTGFENLRMVAQLYGHRRREAAELARDMITDLGLDDAADRPMRTYSGGMRRRLDLAGALVNRPRLVILDEPTTGLDPRGRRQIWDLIASQVRAGTTVLLTTQYLEEADTLADEITVIDHGRIRAQGSAEQLKNSITPEILTVEFDAEPTGAQAVLVSRTLAAIGVGSPNRSAPDQWSVPVAEGAHDIPDVVRALDAVGTPVRSVSVAGPTLDDVFLQLTDHAVGTDSVARPTDDVRETADVH</sequence>
<dbReference type="EMBL" id="BAFB01000076">
    <property type="protein sequence ID" value="GAB33664.1"/>
    <property type="molecule type" value="Genomic_DNA"/>
</dbReference>
<name>H5TJK6_GORO1</name>
<evidence type="ECO:0000256" key="1">
    <source>
        <dbReference type="ARBA" id="ARBA00004413"/>
    </source>
</evidence>
<dbReference type="STRING" id="1108044.GOOTI_076_00440"/>
<reference evidence="11" key="1">
    <citation type="submission" date="2012-02" db="EMBL/GenBank/DDBJ databases">
        <title>Whole genome shotgun sequence of Gordonia otitidis NBRC 100426.</title>
        <authorList>
            <person name="Yoshida I."/>
            <person name="Hosoyama A."/>
            <person name="Tsuchikane K."/>
            <person name="Katsumata H."/>
            <person name="Yamazaki S."/>
            <person name="Fujita N."/>
        </authorList>
    </citation>
    <scope>NUCLEOTIDE SEQUENCE [LARGE SCALE GENOMIC DNA]</scope>
    <source>
        <strain evidence="11">NBRC 100426</strain>
    </source>
</reference>
<evidence type="ECO:0000256" key="9">
    <source>
        <dbReference type="ARBA" id="ARBA00049985"/>
    </source>
</evidence>
<keyword evidence="12" id="KW-1185">Reference proteome</keyword>
<evidence type="ECO:0000256" key="3">
    <source>
        <dbReference type="ARBA" id="ARBA00022475"/>
    </source>
</evidence>
<comment type="similarity">
    <text evidence="9">Belongs to the ABC transporter superfamily. Drug exporter-1 (DrugE1) (TC 3.A.1.105) family.</text>
</comment>
<keyword evidence="7" id="KW-0472">Membrane</keyword>
<dbReference type="Pfam" id="PF00005">
    <property type="entry name" value="ABC_tran"/>
    <property type="match status" value="1"/>
</dbReference>
<dbReference type="InterPro" id="IPR003439">
    <property type="entry name" value="ABC_transporter-like_ATP-bd"/>
</dbReference>
<dbReference type="PROSITE" id="PS00211">
    <property type="entry name" value="ABC_TRANSPORTER_1"/>
    <property type="match status" value="1"/>
</dbReference>
<evidence type="ECO:0000256" key="4">
    <source>
        <dbReference type="ARBA" id="ARBA00022741"/>
    </source>
</evidence>
<dbReference type="Proteomes" id="UP000005038">
    <property type="component" value="Unassembled WGS sequence"/>
</dbReference>
<dbReference type="RefSeq" id="WP_007237908.1">
    <property type="nucleotide sequence ID" value="NZ_BAFB01000076.1"/>
</dbReference>
<dbReference type="GO" id="GO:0005886">
    <property type="term" value="C:plasma membrane"/>
    <property type="evidence" value="ECO:0007669"/>
    <property type="project" value="UniProtKB-SubCell"/>
</dbReference>
<dbReference type="SUPFAM" id="SSF52540">
    <property type="entry name" value="P-loop containing nucleoside triphosphate hydrolases"/>
    <property type="match status" value="1"/>
</dbReference>
<dbReference type="InterPro" id="IPR025302">
    <property type="entry name" value="DrrA1/2-like_C"/>
</dbReference>
<dbReference type="GO" id="GO:0046677">
    <property type="term" value="P:response to antibiotic"/>
    <property type="evidence" value="ECO:0007669"/>
    <property type="project" value="UniProtKB-KW"/>
</dbReference>
<dbReference type="AlphaFoldDB" id="H5TJK6"/>
<comment type="caution">
    <text evidence="11">The sequence shown here is derived from an EMBL/GenBank/DDBJ whole genome shotgun (WGS) entry which is preliminary data.</text>
</comment>
<dbReference type="Pfam" id="PF13732">
    <property type="entry name" value="DrrA1-3_C"/>
    <property type="match status" value="1"/>
</dbReference>
<keyword evidence="3" id="KW-1003">Cell membrane</keyword>
<gene>
    <name evidence="11" type="ORF">GOOTI_076_00440</name>
</gene>
<feature type="domain" description="ABC transporter" evidence="10">
    <location>
        <begin position="13"/>
        <end position="251"/>
    </location>
</feature>
<evidence type="ECO:0000313" key="11">
    <source>
        <dbReference type="EMBL" id="GAB33664.1"/>
    </source>
</evidence>
<dbReference type="GO" id="GO:0043215">
    <property type="term" value="P:daunorubicin transport"/>
    <property type="evidence" value="ECO:0007669"/>
    <property type="project" value="InterPro"/>
</dbReference>
<proteinExistence type="inferred from homology"/>
<dbReference type="GO" id="GO:0005524">
    <property type="term" value="F:ATP binding"/>
    <property type="evidence" value="ECO:0007669"/>
    <property type="project" value="UniProtKB-KW"/>
</dbReference>
<dbReference type="Gene3D" id="3.40.50.300">
    <property type="entry name" value="P-loop containing nucleotide triphosphate hydrolases"/>
    <property type="match status" value="1"/>
</dbReference>
<dbReference type="SMART" id="SM00382">
    <property type="entry name" value="AAA"/>
    <property type="match status" value="1"/>
</dbReference>
<dbReference type="InterPro" id="IPR005894">
    <property type="entry name" value="DrrA"/>
</dbReference>
<dbReference type="PANTHER" id="PTHR42711">
    <property type="entry name" value="ABC TRANSPORTER ATP-BINDING PROTEIN"/>
    <property type="match status" value="1"/>
</dbReference>
<dbReference type="PROSITE" id="PS50893">
    <property type="entry name" value="ABC_TRANSPORTER_2"/>
    <property type="match status" value="1"/>
</dbReference>
<evidence type="ECO:0000256" key="5">
    <source>
        <dbReference type="ARBA" id="ARBA00022840"/>
    </source>
</evidence>
<dbReference type="InterPro" id="IPR027417">
    <property type="entry name" value="P-loop_NTPase"/>
</dbReference>
<dbReference type="InterPro" id="IPR050763">
    <property type="entry name" value="ABC_transporter_ATP-binding"/>
</dbReference>
<organism evidence="11 12">
    <name type="scientific">Gordonia otitidis (strain DSM 44809 / CCUG 52243 / JCM 12355 / NBRC 100426 / IFM 10032)</name>
    <dbReference type="NCBI Taxonomy" id="1108044"/>
    <lineage>
        <taxon>Bacteria</taxon>
        <taxon>Bacillati</taxon>
        <taxon>Actinomycetota</taxon>
        <taxon>Actinomycetes</taxon>
        <taxon>Mycobacteriales</taxon>
        <taxon>Gordoniaceae</taxon>
        <taxon>Gordonia</taxon>
    </lineage>
</organism>
<keyword evidence="2" id="KW-0813">Transport</keyword>